<dbReference type="AlphaFoldDB" id="A0A858RAQ6"/>
<gene>
    <name evidence="12" type="primary">ileS</name>
    <name evidence="15" type="ORF">HHL28_16340</name>
</gene>
<dbReference type="InterPro" id="IPR009008">
    <property type="entry name" value="Val/Leu/Ile-tRNA-synth_edit"/>
</dbReference>
<dbReference type="PROSITE" id="PS00178">
    <property type="entry name" value="AA_TRNA_LIGASE_I"/>
    <property type="match status" value="1"/>
</dbReference>
<dbReference type="InterPro" id="IPR023586">
    <property type="entry name" value="Ile-tRNA-ligase_type2"/>
</dbReference>
<evidence type="ECO:0000256" key="10">
    <source>
        <dbReference type="ARBA" id="ARBA00025217"/>
    </source>
</evidence>
<keyword evidence="2 12" id="KW-0963">Cytoplasm</keyword>
<evidence type="ECO:0000256" key="9">
    <source>
        <dbReference type="ARBA" id="ARBA00023146"/>
    </source>
</evidence>
<evidence type="ECO:0000256" key="4">
    <source>
        <dbReference type="ARBA" id="ARBA00022723"/>
    </source>
</evidence>
<dbReference type="HAMAP" id="MF_02003">
    <property type="entry name" value="Ile_tRNA_synth_type2"/>
    <property type="match status" value="1"/>
</dbReference>
<evidence type="ECO:0000256" key="6">
    <source>
        <dbReference type="ARBA" id="ARBA00022833"/>
    </source>
</evidence>
<feature type="short sequence motif" description="'HIGH' region" evidence="12">
    <location>
        <begin position="63"/>
        <end position="73"/>
    </location>
</feature>
<dbReference type="Pfam" id="PF19302">
    <property type="entry name" value="DUF5915"/>
    <property type="match status" value="1"/>
</dbReference>
<keyword evidence="9 12" id="KW-0030">Aminoacyl-tRNA synthetase</keyword>
<proteinExistence type="inferred from homology"/>
<comment type="function">
    <text evidence="10 12">Catalyzes the attachment of isoleucine to tRNA(Ile). As IleRS can inadvertently accommodate and process structurally similar amino acids such as valine, to avoid such errors it has two additional distinct tRNA(Ile)-dependent editing activities. One activity is designated as 'pretransfer' editing and involves the hydrolysis of activated Val-AMP. The other activity is designated 'posttransfer' editing and involves deacylation of mischarged Val-tRNA(Ile).</text>
</comment>
<dbReference type="GO" id="GO:0000049">
    <property type="term" value="F:tRNA binding"/>
    <property type="evidence" value="ECO:0007669"/>
    <property type="project" value="InterPro"/>
</dbReference>
<keyword evidence="4 12" id="KW-0479">Metal-binding</keyword>
<evidence type="ECO:0000259" key="13">
    <source>
        <dbReference type="Pfam" id="PF00133"/>
    </source>
</evidence>
<evidence type="ECO:0000256" key="12">
    <source>
        <dbReference type="HAMAP-Rule" id="MF_02003"/>
    </source>
</evidence>
<dbReference type="NCBIfam" id="TIGR00392">
    <property type="entry name" value="ileS"/>
    <property type="match status" value="1"/>
</dbReference>
<dbReference type="GO" id="GO:0004822">
    <property type="term" value="F:isoleucine-tRNA ligase activity"/>
    <property type="evidence" value="ECO:0007669"/>
    <property type="project" value="UniProtKB-UniRule"/>
</dbReference>
<dbReference type="Gene3D" id="3.40.50.620">
    <property type="entry name" value="HUPs"/>
    <property type="match status" value="2"/>
</dbReference>
<comment type="subcellular location">
    <subcellularLocation>
        <location evidence="12">Cytoplasm</location>
    </subcellularLocation>
</comment>
<evidence type="ECO:0000256" key="7">
    <source>
        <dbReference type="ARBA" id="ARBA00022840"/>
    </source>
</evidence>
<dbReference type="InterPro" id="IPR013155">
    <property type="entry name" value="M/V/L/I-tRNA-synth_anticd-bd"/>
</dbReference>
<comment type="similarity">
    <text evidence="1 12">Belongs to the class-I aminoacyl-tRNA synthetase family. IleS type 2 subfamily.</text>
</comment>
<dbReference type="SUPFAM" id="SSF52374">
    <property type="entry name" value="Nucleotidylyl transferase"/>
    <property type="match status" value="1"/>
</dbReference>
<comment type="cofactor">
    <cofactor evidence="12">
        <name>Zn(2+)</name>
        <dbReference type="ChEBI" id="CHEBI:29105"/>
    </cofactor>
</comment>
<dbReference type="InterPro" id="IPR014729">
    <property type="entry name" value="Rossmann-like_a/b/a_fold"/>
</dbReference>
<dbReference type="Pfam" id="PF00133">
    <property type="entry name" value="tRNA-synt_1"/>
    <property type="match status" value="1"/>
</dbReference>
<dbReference type="Pfam" id="PF08264">
    <property type="entry name" value="Anticodon_1"/>
    <property type="match status" value="1"/>
</dbReference>
<dbReference type="SUPFAM" id="SSF47323">
    <property type="entry name" value="Anticodon-binding domain of a subclass of class I aminoacyl-tRNA synthetases"/>
    <property type="match status" value="1"/>
</dbReference>
<evidence type="ECO:0000256" key="3">
    <source>
        <dbReference type="ARBA" id="ARBA00022598"/>
    </source>
</evidence>
<keyword evidence="5 12" id="KW-0547">Nucleotide-binding</keyword>
<dbReference type="EMBL" id="CP051775">
    <property type="protein sequence ID" value="QJE74431.1"/>
    <property type="molecule type" value="Genomic_DNA"/>
</dbReference>
<dbReference type="Proteomes" id="UP000501891">
    <property type="component" value="Chromosome"/>
</dbReference>
<evidence type="ECO:0000313" key="15">
    <source>
        <dbReference type="EMBL" id="QJE74431.1"/>
    </source>
</evidence>
<keyword evidence="8 12" id="KW-0648">Protein biosynthesis</keyword>
<dbReference type="CDD" id="cd07961">
    <property type="entry name" value="Anticodon_Ia_Ile_ABEc"/>
    <property type="match status" value="1"/>
</dbReference>
<dbReference type="GO" id="GO:0002161">
    <property type="term" value="F:aminoacyl-tRNA deacylase activity"/>
    <property type="evidence" value="ECO:0007669"/>
    <property type="project" value="InterPro"/>
</dbReference>
<name>A0A858RAQ6_9PROT</name>
<keyword evidence="16" id="KW-1185">Reference proteome</keyword>
<feature type="domain" description="Aminoacyl-tRNA synthetase class Ia" evidence="13">
    <location>
        <begin position="29"/>
        <end position="650"/>
    </location>
</feature>
<feature type="short sequence motif" description="'KMSKS' region" evidence="12">
    <location>
        <begin position="617"/>
        <end position="621"/>
    </location>
</feature>
<feature type="domain" description="Methionyl/Valyl/Leucyl/Isoleucyl-tRNA synthetase anticodon-binding" evidence="14">
    <location>
        <begin position="706"/>
        <end position="853"/>
    </location>
</feature>
<dbReference type="EC" id="6.1.1.5" evidence="12"/>
<dbReference type="KEGG" id="acru:HHL28_16340"/>
<organism evidence="15 16">
    <name type="scientific">Aerophototrophica crusticola</name>
    <dbReference type="NCBI Taxonomy" id="1709002"/>
    <lineage>
        <taxon>Bacteria</taxon>
        <taxon>Pseudomonadati</taxon>
        <taxon>Pseudomonadota</taxon>
        <taxon>Alphaproteobacteria</taxon>
        <taxon>Rhodospirillales</taxon>
        <taxon>Rhodospirillaceae</taxon>
        <taxon>Aerophototrophica</taxon>
    </lineage>
</organism>
<keyword evidence="7 12" id="KW-0067">ATP-binding</keyword>
<dbReference type="SUPFAM" id="SSF50677">
    <property type="entry name" value="ValRS/IleRS/LeuRS editing domain"/>
    <property type="match status" value="1"/>
</dbReference>
<sequence length="1059" mass="118296">MTHPAETASLAYPPAEASPDFPRIEEEVQAAWKRDRIFEESVSFRPATGDAGTNEFVFYDGPPFANGLPHYGHLVTGFVKDLVPRYHTMKGRRVERRFGWDCHGLPAELQSEKELGISGRQEILAYGMERFNEHCKVSVQRFTHEWEYYVTRQGRWVDFQNDYKTMDLSFMESVMWAFKRLWDKGLIYEGYRVVPYSWAVQSPLSNFETRLDNSYRERQDPALTVKFRLDPRDGDPGPIDILAWTTTPWTLPSNLALAVGPEIDYALVRKGDHHLLLAEAALGKYAKELEGYEPVASMKGTDLAGRTYQPVFPFFQGTENAHKVLAADFVATGDGVGIVHMAPGFGEDDLNVCVAHGIPVKVPVDVAGKFTAEVPPYEGINVIEANKQIIQDLKAAGVVLRHETIVHNYPHCWRTDTPLIYKAVNSWYVEVSRFKDRMAELNKQINWIPGHVKDGLFGNWLENARDWNISRNRFWGAPIPVWKSDDARYPRVDVYGSLEEIERDFGVRPADLHRPGIDALVRPNPDDPTGKSMMRRVEDVLDCWFESGSMPFAQLHYPFENKEQFEKNFPADFIVEYVAQTRGWFYTLMVLSTALFDSVPFKNVICHGVVLDEHKQKLSKRLRNYPDPQEVLNTYGADALRWYLVSSPLMAGGDLAMPKDARGIAQALRQGVLPLWNAYSFFTLYANIDGVKARQRDSWDQVGSLDRYILAKTRQVVEGVTARLDAFDLPGAYALVPGYYDALNNWYIRRSRQRFWRDADGAAQDKQDAYDTLFTCLVTLCKALAPMLPHVTERIYTALTGEKSVHLADWPDASALPADAKLVAEMDLVRDICAAAMSIREQKQLRTRLPLRTLTIVHPDAATLESYSQIIAGEVNVKAVTLSTDIALVGSRQLAVNAAVVGPKVGPAMKSVMAASKTGQWTDNGDGTVSLAGVTLGAGEFDIRVQTNQGLDAARFAGGKGVVVLDTTVDAELEKEGWARDFVRAVQSTRKDAGFHVTDRIRIGATVPAEVAAALEAHAETVKRETLAVDLKVNQGGLTGVATKVDLSGTEIELAIAKA</sequence>
<dbReference type="GO" id="GO:0008270">
    <property type="term" value="F:zinc ion binding"/>
    <property type="evidence" value="ECO:0007669"/>
    <property type="project" value="UniProtKB-UniRule"/>
</dbReference>
<evidence type="ECO:0000313" key="16">
    <source>
        <dbReference type="Proteomes" id="UP000501891"/>
    </source>
</evidence>
<dbReference type="InterPro" id="IPR002301">
    <property type="entry name" value="Ile-tRNA-ligase"/>
</dbReference>
<dbReference type="PRINTS" id="PR00984">
    <property type="entry name" value="TRNASYNTHILE"/>
</dbReference>
<dbReference type="InterPro" id="IPR009080">
    <property type="entry name" value="tRNAsynth_Ia_anticodon-bd"/>
</dbReference>
<dbReference type="InterPro" id="IPR002300">
    <property type="entry name" value="aa-tRNA-synth_Ia"/>
</dbReference>
<evidence type="ECO:0000256" key="11">
    <source>
        <dbReference type="ARBA" id="ARBA00048359"/>
    </source>
</evidence>
<evidence type="ECO:0000256" key="5">
    <source>
        <dbReference type="ARBA" id="ARBA00022741"/>
    </source>
</evidence>
<comment type="subunit">
    <text evidence="12">Monomer.</text>
</comment>
<dbReference type="GO" id="GO:0006428">
    <property type="term" value="P:isoleucyl-tRNA aminoacylation"/>
    <property type="evidence" value="ECO:0007669"/>
    <property type="project" value="UniProtKB-UniRule"/>
</dbReference>
<dbReference type="GO" id="GO:0005524">
    <property type="term" value="F:ATP binding"/>
    <property type="evidence" value="ECO:0007669"/>
    <property type="project" value="UniProtKB-UniRule"/>
</dbReference>
<evidence type="ECO:0000259" key="14">
    <source>
        <dbReference type="Pfam" id="PF08264"/>
    </source>
</evidence>
<dbReference type="CDD" id="cd00818">
    <property type="entry name" value="IleRS_core"/>
    <property type="match status" value="1"/>
</dbReference>
<dbReference type="GO" id="GO:0005737">
    <property type="term" value="C:cytoplasm"/>
    <property type="evidence" value="ECO:0007669"/>
    <property type="project" value="UniProtKB-SubCell"/>
</dbReference>
<protein>
    <recommendedName>
        <fullName evidence="12">Isoleucine--tRNA ligase</fullName>
        <ecNumber evidence="12">6.1.1.5</ecNumber>
    </recommendedName>
    <alternativeName>
        <fullName evidence="12">Isoleucyl-tRNA synthetase</fullName>
        <shortName evidence="12">IleRS</shortName>
    </alternativeName>
</protein>
<evidence type="ECO:0000256" key="2">
    <source>
        <dbReference type="ARBA" id="ARBA00022490"/>
    </source>
</evidence>
<accession>A0A858RAQ6</accession>
<dbReference type="InterPro" id="IPR001412">
    <property type="entry name" value="aa-tRNA-synth_I_CS"/>
</dbReference>
<evidence type="ECO:0000256" key="1">
    <source>
        <dbReference type="ARBA" id="ARBA00007078"/>
    </source>
</evidence>
<dbReference type="PANTHER" id="PTHR42780:SF1">
    <property type="entry name" value="ISOLEUCINE--TRNA LIGASE, CYTOPLASMIC"/>
    <property type="match status" value="1"/>
</dbReference>
<reference evidence="15" key="1">
    <citation type="submission" date="2020-04" db="EMBL/GenBank/DDBJ databases">
        <title>A desert anoxygenic phototrophic bacterium fixes CO2 using RubisCO under aerobic conditions.</title>
        <authorList>
            <person name="Tang K."/>
        </authorList>
    </citation>
    <scope>NUCLEOTIDE SEQUENCE [LARGE SCALE GENOMIC DNA]</scope>
    <source>
        <strain evidence="15">MIMtkB3</strain>
    </source>
</reference>
<feature type="binding site" evidence="12">
    <location>
        <position position="620"/>
    </location>
    <ligand>
        <name>ATP</name>
        <dbReference type="ChEBI" id="CHEBI:30616"/>
    </ligand>
</feature>
<dbReference type="FunFam" id="3.40.50.620:FF:000075">
    <property type="entry name" value="Isoleucine--tRNA ligase"/>
    <property type="match status" value="1"/>
</dbReference>
<dbReference type="InterPro" id="IPR033709">
    <property type="entry name" value="Anticodon_Ile_ABEc"/>
</dbReference>
<keyword evidence="6 12" id="KW-0862">Zinc</keyword>
<dbReference type="Gene3D" id="1.10.730.10">
    <property type="entry name" value="Isoleucyl-tRNA Synthetase, Domain 1"/>
    <property type="match status" value="1"/>
</dbReference>
<evidence type="ECO:0000256" key="8">
    <source>
        <dbReference type="ARBA" id="ARBA00022917"/>
    </source>
</evidence>
<keyword evidence="3 12" id="KW-0436">Ligase</keyword>
<comment type="domain">
    <text evidence="12">IleRS has two distinct active sites: one for aminoacylation and one for editing. The misactivated valine is translocated from the active site to the editing site, which sterically excludes the correctly activated isoleucine. The single editing site contains two valyl binding pockets, one specific for each substrate (Val-AMP or Val-tRNA(Ile)).</text>
</comment>
<comment type="catalytic activity">
    <reaction evidence="11 12">
        <text>tRNA(Ile) + L-isoleucine + ATP = L-isoleucyl-tRNA(Ile) + AMP + diphosphate</text>
        <dbReference type="Rhea" id="RHEA:11060"/>
        <dbReference type="Rhea" id="RHEA-COMP:9666"/>
        <dbReference type="Rhea" id="RHEA-COMP:9695"/>
        <dbReference type="ChEBI" id="CHEBI:30616"/>
        <dbReference type="ChEBI" id="CHEBI:33019"/>
        <dbReference type="ChEBI" id="CHEBI:58045"/>
        <dbReference type="ChEBI" id="CHEBI:78442"/>
        <dbReference type="ChEBI" id="CHEBI:78528"/>
        <dbReference type="ChEBI" id="CHEBI:456215"/>
        <dbReference type="EC" id="6.1.1.5"/>
    </reaction>
</comment>
<dbReference type="PANTHER" id="PTHR42780">
    <property type="entry name" value="SOLEUCYL-TRNA SYNTHETASE"/>
    <property type="match status" value="1"/>
</dbReference>